<name>A0A239F7J8_9ACTN</name>
<evidence type="ECO:0000313" key="4">
    <source>
        <dbReference type="Proteomes" id="UP000198415"/>
    </source>
</evidence>
<evidence type="ECO:0000256" key="2">
    <source>
        <dbReference type="SAM" id="Phobius"/>
    </source>
</evidence>
<sequence>MECASCGLDNDPSATYCARCNTLLLAPPPASAPTIYIGPPARSFPLLPALIAVAVVLLFGVIGIGVLLVRDRDREPIPPAAQPGPTAVVEATTAPTPAPGPTTTTQSPQEEAQVVDQVLDQSTASRAKLNQAIDRVNRCTQLGAALADMRAVGDERGRQIATVDAADLSAIDSGSLRSSLRSALQAALQADEEFVAWAAPTVSGGCGDTAARTAAWERGQTYSKQAQTAKKRFVALWNPIAASLGRPQRSTQKI</sequence>
<keyword evidence="2" id="KW-0812">Transmembrane</keyword>
<dbReference type="OrthoDB" id="3871904at2"/>
<dbReference type="AlphaFoldDB" id="A0A239F7J8"/>
<feature type="region of interest" description="Disordered" evidence="1">
    <location>
        <begin position="76"/>
        <end position="111"/>
    </location>
</feature>
<evidence type="ECO:0000256" key="1">
    <source>
        <dbReference type="SAM" id="MobiDB-lite"/>
    </source>
</evidence>
<protein>
    <recommendedName>
        <fullName evidence="5">Zinc-ribbon domain-containing protein</fullName>
    </recommendedName>
</protein>
<evidence type="ECO:0000313" key="3">
    <source>
        <dbReference type="EMBL" id="SNS52731.1"/>
    </source>
</evidence>
<organism evidence="3 4">
    <name type="scientific">Actinoplanes regularis</name>
    <dbReference type="NCBI Taxonomy" id="52697"/>
    <lineage>
        <taxon>Bacteria</taxon>
        <taxon>Bacillati</taxon>
        <taxon>Actinomycetota</taxon>
        <taxon>Actinomycetes</taxon>
        <taxon>Micromonosporales</taxon>
        <taxon>Micromonosporaceae</taxon>
        <taxon>Actinoplanes</taxon>
    </lineage>
</organism>
<reference evidence="3 4" key="1">
    <citation type="submission" date="2017-06" db="EMBL/GenBank/DDBJ databases">
        <authorList>
            <person name="Kim H.J."/>
            <person name="Triplett B.A."/>
        </authorList>
    </citation>
    <scope>NUCLEOTIDE SEQUENCE [LARGE SCALE GENOMIC DNA]</scope>
    <source>
        <strain evidence="3 4">DSM 43151</strain>
    </source>
</reference>
<feature type="compositionally biased region" description="Low complexity" evidence="1">
    <location>
        <begin position="83"/>
        <end position="111"/>
    </location>
</feature>
<keyword evidence="2" id="KW-0472">Membrane</keyword>
<feature type="transmembrane region" description="Helical" evidence="2">
    <location>
        <begin position="46"/>
        <end position="69"/>
    </location>
</feature>
<proteinExistence type="predicted"/>
<evidence type="ECO:0008006" key="5">
    <source>
        <dbReference type="Google" id="ProtNLM"/>
    </source>
</evidence>
<dbReference type="Proteomes" id="UP000198415">
    <property type="component" value="Unassembled WGS sequence"/>
</dbReference>
<gene>
    <name evidence="3" type="ORF">SAMN06264365_117121</name>
</gene>
<accession>A0A239F7J8</accession>
<keyword evidence="2" id="KW-1133">Transmembrane helix</keyword>
<keyword evidence="4" id="KW-1185">Reference proteome</keyword>
<dbReference type="EMBL" id="FZNR01000017">
    <property type="protein sequence ID" value="SNS52731.1"/>
    <property type="molecule type" value="Genomic_DNA"/>
</dbReference>
<dbReference type="RefSeq" id="WP_089297205.1">
    <property type="nucleotide sequence ID" value="NZ_BOMU01000083.1"/>
</dbReference>